<dbReference type="Gene3D" id="3.40.50.2000">
    <property type="entry name" value="Glycogen Phosphorylase B"/>
    <property type="match status" value="2"/>
</dbReference>
<dbReference type="Pfam" id="PF00534">
    <property type="entry name" value="Glycos_transf_1"/>
    <property type="match status" value="1"/>
</dbReference>
<dbReference type="SUPFAM" id="SSF53756">
    <property type="entry name" value="UDP-Glycosyltransferase/glycogen phosphorylase"/>
    <property type="match status" value="1"/>
</dbReference>
<dbReference type="eggNOG" id="COG0438">
    <property type="taxonomic scope" value="Bacteria"/>
</dbReference>
<proteinExistence type="predicted"/>
<dbReference type="STRING" id="74545.EU96_1555"/>
<organism evidence="2 3">
    <name type="scientific">Prochlorococcus marinus str. MIT 9302</name>
    <dbReference type="NCBI Taxonomy" id="74545"/>
    <lineage>
        <taxon>Bacteria</taxon>
        <taxon>Bacillati</taxon>
        <taxon>Cyanobacteriota</taxon>
        <taxon>Cyanophyceae</taxon>
        <taxon>Synechococcales</taxon>
        <taxon>Prochlorococcaceae</taxon>
        <taxon>Prochlorococcus</taxon>
    </lineage>
</organism>
<dbReference type="OrthoDB" id="9775208at2"/>
<comment type="caution">
    <text evidence="2">The sequence shown here is derived from an EMBL/GenBank/DDBJ whole genome shotgun (WGS) entry which is preliminary data.</text>
</comment>
<reference evidence="3" key="1">
    <citation type="journal article" date="2014" name="Sci. Data">
        <title>Genomes of diverse isolates of the marine cyanobacterium Prochlorococcus.</title>
        <authorList>
            <person name="Biller S."/>
            <person name="Berube P."/>
            <person name="Thompson J."/>
            <person name="Kelly L."/>
            <person name="Roggensack S."/>
            <person name="Awad L."/>
            <person name="Roache-Johnson K."/>
            <person name="Ding H."/>
            <person name="Giovannoni S.J."/>
            <person name="Moore L.R."/>
            <person name="Chisholm S.W."/>
        </authorList>
    </citation>
    <scope>NUCLEOTIDE SEQUENCE [LARGE SCALE GENOMIC DNA]</scope>
    <source>
        <strain evidence="3">MIT 9302</strain>
    </source>
</reference>
<accession>A0A0A2A4U6</accession>
<gene>
    <name evidence="2" type="ORF">EU96_1555</name>
</gene>
<dbReference type="RefSeq" id="WP_032527165.1">
    <property type="nucleotide sequence ID" value="NZ_JNAM01000011.1"/>
</dbReference>
<dbReference type="GO" id="GO:0016757">
    <property type="term" value="F:glycosyltransferase activity"/>
    <property type="evidence" value="ECO:0007669"/>
    <property type="project" value="InterPro"/>
</dbReference>
<dbReference type="PANTHER" id="PTHR12526:SF630">
    <property type="entry name" value="GLYCOSYLTRANSFERASE"/>
    <property type="match status" value="1"/>
</dbReference>
<dbReference type="InterPro" id="IPR001296">
    <property type="entry name" value="Glyco_trans_1"/>
</dbReference>
<protein>
    <recommendedName>
        <fullName evidence="1">Glycosyl transferase family 1 domain-containing protein</fullName>
    </recommendedName>
</protein>
<evidence type="ECO:0000313" key="2">
    <source>
        <dbReference type="EMBL" id="KGF96917.1"/>
    </source>
</evidence>
<dbReference type="Proteomes" id="UP000030445">
    <property type="component" value="Unassembled WGS sequence"/>
</dbReference>
<dbReference type="EMBL" id="JNAM01000011">
    <property type="protein sequence ID" value="KGF96917.1"/>
    <property type="molecule type" value="Genomic_DNA"/>
</dbReference>
<sequence>MRVINHLADFSSLGGVQSYIYGLCNKFPENYCIYNSGSEVLDIYRNKSIEYKKLFSFKFFFNRTREIFIVHNLILSKKWILIYFLLRIKGCEVIYHEHGSAWSNPQKNKDRYNKRIIKYKKIIVNSDATKYLLNNFYKVDTNLKVLRSPIFIYEEILNNKKNSVDRKVDKTKKDKLIIGYIGRLAFHKNPSFLIALALQLKEKYEEKVELHFVGSGPERNNLQNLCKEKNIDSIFWGRVKDRREGLSKWKYCIVPSIREPLGLIPGEMAIQNILTFSSKVDGLRELYPIDCNYLLIDMKKNKKSDNSNIQFLPKYNDFGYNYYPNVSQCVEKIINLNKNHDKYIELLIKHRNFIKKNFDISKHSEELREFVFKS</sequence>
<dbReference type="AlphaFoldDB" id="A0A0A2A4U6"/>
<feature type="domain" description="Glycosyl transferase family 1" evidence="1">
    <location>
        <begin position="165"/>
        <end position="286"/>
    </location>
</feature>
<evidence type="ECO:0000313" key="3">
    <source>
        <dbReference type="Proteomes" id="UP000030445"/>
    </source>
</evidence>
<evidence type="ECO:0000259" key="1">
    <source>
        <dbReference type="Pfam" id="PF00534"/>
    </source>
</evidence>
<name>A0A0A2A4U6_PROMR</name>
<dbReference type="PANTHER" id="PTHR12526">
    <property type="entry name" value="GLYCOSYLTRANSFERASE"/>
    <property type="match status" value="1"/>
</dbReference>